<comment type="caution">
    <text evidence="2">The sequence shown here is derived from an EMBL/GenBank/DDBJ whole genome shotgun (WGS) entry which is preliminary data.</text>
</comment>
<feature type="transmembrane region" description="Helical" evidence="1">
    <location>
        <begin position="146"/>
        <end position="170"/>
    </location>
</feature>
<dbReference type="EMBL" id="LIST01000004">
    <property type="protein sequence ID" value="KOX96087.1"/>
    <property type="molecule type" value="Genomic_DNA"/>
</dbReference>
<dbReference type="Pfam" id="PF24368">
    <property type="entry name" value="DUF7524"/>
    <property type="match status" value="1"/>
</dbReference>
<evidence type="ECO:0000256" key="1">
    <source>
        <dbReference type="SAM" id="Phobius"/>
    </source>
</evidence>
<evidence type="ECO:0000313" key="3">
    <source>
        <dbReference type="Proteomes" id="UP000037747"/>
    </source>
</evidence>
<keyword evidence="1" id="KW-0472">Membrane</keyword>
<gene>
    <name evidence="2" type="ORF">AMR74_11145</name>
</gene>
<organism evidence="2 3">
    <name type="scientific">Halorubrum tropicale</name>
    <dbReference type="NCBI Taxonomy" id="1765655"/>
    <lineage>
        <taxon>Archaea</taxon>
        <taxon>Methanobacteriati</taxon>
        <taxon>Methanobacteriota</taxon>
        <taxon>Stenosarchaea group</taxon>
        <taxon>Halobacteria</taxon>
        <taxon>Halobacteriales</taxon>
        <taxon>Haloferacaceae</taxon>
        <taxon>Halorubrum</taxon>
    </lineage>
</organism>
<protein>
    <submittedName>
        <fullName evidence="2">Uncharacterized protein</fullName>
    </submittedName>
</protein>
<accession>A0A0M9AP95</accession>
<dbReference type="AlphaFoldDB" id="A0A0M9AP95"/>
<dbReference type="STRING" id="1765655.AMR74_11145"/>
<keyword evidence="1" id="KW-1133">Transmembrane helix</keyword>
<keyword evidence="3" id="KW-1185">Reference proteome</keyword>
<name>A0A0M9AP95_9EURY</name>
<proteinExistence type="predicted"/>
<reference evidence="2 3" key="1">
    <citation type="submission" date="2015-08" db="EMBL/GenBank/DDBJ databases">
        <title>Genomes of Isolates from Cabo Rojo, PR.</title>
        <authorList>
            <person name="Sanchez-Nieves R.L."/>
            <person name="Montalvo-Rodriguez R."/>
        </authorList>
    </citation>
    <scope>NUCLEOTIDE SEQUENCE [LARGE SCALE GENOMIC DNA]</scope>
    <source>
        <strain evidence="2 3">5</strain>
    </source>
</reference>
<sequence length="197" mass="20515">MVPLVPTLDVELNGEAVHDIDAPDSFVTDGPFPVVLENSGRSTHVHLHFDDDLDRAAALDDGNHFVADEATRRVHVSTADVDEPVRGKLKIVTGYGSNTAYVDVRIDPSPETPSESVAVDETFSAPPERHPEIPPGQRAVNALDRLVRSGGVAGAVFGLVAVGAAVAVAVAVDSALVWLAVGLALMIAFGAALLAVT</sequence>
<feature type="transmembrane region" description="Helical" evidence="1">
    <location>
        <begin position="176"/>
        <end position="196"/>
    </location>
</feature>
<evidence type="ECO:0000313" key="2">
    <source>
        <dbReference type="EMBL" id="KOX96087.1"/>
    </source>
</evidence>
<dbReference type="PATRIC" id="fig|1705389.3.peg.3762"/>
<dbReference type="Proteomes" id="UP000037747">
    <property type="component" value="Unassembled WGS sequence"/>
</dbReference>
<keyword evidence="1" id="KW-0812">Transmembrane</keyword>
<dbReference type="InterPro" id="IPR055946">
    <property type="entry name" value="DUF7524"/>
</dbReference>